<dbReference type="PANTHER" id="PTHR30390">
    <property type="entry name" value="SEDOHEPTULOSE 7-PHOSPHATE ISOMERASE / DNAA INITIATOR-ASSOCIATING FACTOR FOR REPLICATION INITIATION"/>
    <property type="match status" value="1"/>
</dbReference>
<gene>
    <name evidence="2" type="ORF">DRJ00_04875</name>
</gene>
<keyword evidence="2" id="KW-0413">Isomerase</keyword>
<organism evidence="2 3">
    <name type="scientific">Aerophobetes bacterium</name>
    <dbReference type="NCBI Taxonomy" id="2030807"/>
    <lineage>
        <taxon>Bacteria</taxon>
        <taxon>Candidatus Aerophobota</taxon>
    </lineage>
</organism>
<dbReference type="Proteomes" id="UP000279422">
    <property type="component" value="Unassembled WGS sequence"/>
</dbReference>
<evidence type="ECO:0000313" key="2">
    <source>
        <dbReference type="EMBL" id="RLE09182.1"/>
    </source>
</evidence>
<dbReference type="InterPro" id="IPR046348">
    <property type="entry name" value="SIS_dom_sf"/>
</dbReference>
<comment type="caution">
    <text evidence="2">The sequence shown here is derived from an EMBL/GenBank/DDBJ whole genome shotgun (WGS) entry which is preliminary data.</text>
</comment>
<protein>
    <submittedName>
        <fullName evidence="2">Phosphoheptose isomerase</fullName>
    </submittedName>
</protein>
<dbReference type="EMBL" id="QMPZ01000058">
    <property type="protein sequence ID" value="RLE09182.1"/>
    <property type="molecule type" value="Genomic_DNA"/>
</dbReference>
<proteinExistence type="predicted"/>
<dbReference type="Gene3D" id="3.40.50.10490">
    <property type="entry name" value="Glucose-6-phosphate isomerase like protein, domain 1"/>
    <property type="match status" value="1"/>
</dbReference>
<dbReference type="InterPro" id="IPR050099">
    <property type="entry name" value="SIS_GmhA/DiaA_subfam"/>
</dbReference>
<dbReference type="GO" id="GO:1901135">
    <property type="term" value="P:carbohydrate derivative metabolic process"/>
    <property type="evidence" value="ECO:0007669"/>
    <property type="project" value="InterPro"/>
</dbReference>
<dbReference type="SUPFAM" id="SSF53697">
    <property type="entry name" value="SIS domain"/>
    <property type="match status" value="1"/>
</dbReference>
<evidence type="ECO:0000259" key="1">
    <source>
        <dbReference type="PROSITE" id="PS51464"/>
    </source>
</evidence>
<evidence type="ECO:0000313" key="3">
    <source>
        <dbReference type="Proteomes" id="UP000279422"/>
    </source>
</evidence>
<dbReference type="GO" id="GO:0097367">
    <property type="term" value="F:carbohydrate derivative binding"/>
    <property type="evidence" value="ECO:0007669"/>
    <property type="project" value="InterPro"/>
</dbReference>
<sequence length="233" mass="26174">METQNFKDAKKLLEKLEHPKVRKLLEEFVADFPHLRESVSQIIKVFEQLASSFKRGDVLFICGNGGSFSDAMHIKGELAKSFEKRRPLRDKELIKKLSTLPYGEELIENLELGFPVVVLGESHSLRSAYENDRNPIYAYAQELNSFLCRIKGGIFWGISTSGNAKNVVAAMSLAKAYGIPSISFTGPDGGRLARMADLPLKVPGKDTANIQENQIIVYHLLCRMLEAYFFNDT</sequence>
<accession>A0A497E3P2</accession>
<reference evidence="2 3" key="1">
    <citation type="submission" date="2018-06" db="EMBL/GenBank/DDBJ databases">
        <title>Extensive metabolic versatility and redundancy in microbially diverse, dynamic hydrothermal sediments.</title>
        <authorList>
            <person name="Dombrowski N."/>
            <person name="Teske A."/>
            <person name="Baker B.J."/>
        </authorList>
    </citation>
    <scope>NUCLEOTIDE SEQUENCE [LARGE SCALE GENOMIC DNA]</scope>
    <source>
        <strain evidence="2">B47_G16</strain>
    </source>
</reference>
<dbReference type="InterPro" id="IPR001347">
    <property type="entry name" value="SIS_dom"/>
</dbReference>
<dbReference type="GO" id="GO:0016853">
    <property type="term" value="F:isomerase activity"/>
    <property type="evidence" value="ECO:0007669"/>
    <property type="project" value="UniProtKB-KW"/>
</dbReference>
<dbReference type="PROSITE" id="PS51464">
    <property type="entry name" value="SIS"/>
    <property type="match status" value="1"/>
</dbReference>
<dbReference type="InterPro" id="IPR035461">
    <property type="entry name" value="GmhA/DiaA"/>
</dbReference>
<dbReference type="CDD" id="cd05006">
    <property type="entry name" value="SIS_GmhA"/>
    <property type="match status" value="1"/>
</dbReference>
<dbReference type="AlphaFoldDB" id="A0A497E3P2"/>
<feature type="domain" description="SIS" evidence="1">
    <location>
        <begin position="49"/>
        <end position="231"/>
    </location>
</feature>
<name>A0A497E3P2_UNCAE</name>